<name>A0ACC1T7E8_9APHY</name>
<comment type="caution">
    <text evidence="1">The sequence shown here is derived from an EMBL/GenBank/DDBJ whole genome shotgun (WGS) entry which is preliminary data.</text>
</comment>
<dbReference type="EMBL" id="JANHOG010000377">
    <property type="protein sequence ID" value="KAJ3554982.1"/>
    <property type="molecule type" value="Genomic_DNA"/>
</dbReference>
<protein>
    <submittedName>
        <fullName evidence="1">Uncharacterized protein</fullName>
    </submittedName>
</protein>
<gene>
    <name evidence="1" type="ORF">NM688_g2820</name>
</gene>
<sequence>MRDLFLLTADVAAAFVVAATVTATPIAVRQSAITLPFAKVVDTTGTTNIITSDQARFEALKDYGSAIALNSINGLPPVNYPATNEFIQYLSWVNDDVGIGTPPHYYNLTVDTGSANTWAGANPNRPFVITSSTVDTGLEFGALYGSGGVTGEEYNDTVTLGPLSILNQGVAGAKLAAGFNGQDGILGLGPTSLTLYTILSDFEDEIPTVVDTAFVEGLIPAHELSVSFEPTDFAPITNGLLTFGGVDPTRFTGKITYAPCTTTGLTSYFWSLNESITYQGEAIMSSTSGVVDTGTATIYMPSDAYSRYQNATGGTFDDSTGLLAITEEQYENLHDLVFHIGGREFTLTPNAQIWPRALNAAINGSADGIYLAVSSTGLPTGSDLDFIDGQAFLERFYSVFDSTNNRVGFATTPLTDAHIN</sequence>
<accession>A0ACC1T7E8</accession>
<evidence type="ECO:0000313" key="2">
    <source>
        <dbReference type="Proteomes" id="UP001148662"/>
    </source>
</evidence>
<organism evidence="1 2">
    <name type="scientific">Phlebia brevispora</name>
    <dbReference type="NCBI Taxonomy" id="194682"/>
    <lineage>
        <taxon>Eukaryota</taxon>
        <taxon>Fungi</taxon>
        <taxon>Dikarya</taxon>
        <taxon>Basidiomycota</taxon>
        <taxon>Agaricomycotina</taxon>
        <taxon>Agaricomycetes</taxon>
        <taxon>Polyporales</taxon>
        <taxon>Meruliaceae</taxon>
        <taxon>Phlebia</taxon>
    </lineage>
</organism>
<proteinExistence type="predicted"/>
<evidence type="ECO:0000313" key="1">
    <source>
        <dbReference type="EMBL" id="KAJ3554982.1"/>
    </source>
</evidence>
<reference evidence="1" key="1">
    <citation type="submission" date="2022-07" db="EMBL/GenBank/DDBJ databases">
        <title>Genome Sequence of Phlebia brevispora.</title>
        <authorList>
            <person name="Buettner E."/>
        </authorList>
    </citation>
    <scope>NUCLEOTIDE SEQUENCE</scope>
    <source>
        <strain evidence="1">MPL23</strain>
    </source>
</reference>
<dbReference type="Proteomes" id="UP001148662">
    <property type="component" value="Unassembled WGS sequence"/>
</dbReference>
<keyword evidence="2" id="KW-1185">Reference proteome</keyword>